<dbReference type="Pfam" id="PF06271">
    <property type="entry name" value="RDD"/>
    <property type="match status" value="1"/>
</dbReference>
<protein>
    <submittedName>
        <fullName evidence="7">RDD family protein</fullName>
    </submittedName>
</protein>
<dbReference type="GO" id="GO:0016020">
    <property type="term" value="C:membrane"/>
    <property type="evidence" value="ECO:0007669"/>
    <property type="project" value="UniProtKB-SubCell"/>
</dbReference>
<gene>
    <name evidence="7" type="ORF">OSH07_05685</name>
</gene>
<comment type="caution">
    <text evidence="7">The sequence shown here is derived from an EMBL/GenBank/DDBJ whole genome shotgun (WGS) entry which is preliminary data.</text>
</comment>
<name>A0A9X3E8G4_9HYPH</name>
<dbReference type="Proteomes" id="UP001144805">
    <property type="component" value="Unassembled WGS sequence"/>
</dbReference>
<dbReference type="AlphaFoldDB" id="A0A9X3E8G4"/>
<keyword evidence="3 5" id="KW-1133">Transmembrane helix</keyword>
<organism evidence="7 8">
    <name type="scientific">Kaistia nematophila</name>
    <dbReference type="NCBI Taxonomy" id="2994654"/>
    <lineage>
        <taxon>Bacteria</taxon>
        <taxon>Pseudomonadati</taxon>
        <taxon>Pseudomonadota</taxon>
        <taxon>Alphaproteobacteria</taxon>
        <taxon>Hyphomicrobiales</taxon>
        <taxon>Kaistiaceae</taxon>
        <taxon>Kaistia</taxon>
    </lineage>
</organism>
<feature type="transmembrane region" description="Helical" evidence="5">
    <location>
        <begin position="65"/>
        <end position="87"/>
    </location>
</feature>
<feature type="transmembrane region" description="Helical" evidence="5">
    <location>
        <begin position="32"/>
        <end position="59"/>
    </location>
</feature>
<dbReference type="EMBL" id="JAPKNK010000002">
    <property type="protein sequence ID" value="MCX5568675.1"/>
    <property type="molecule type" value="Genomic_DNA"/>
</dbReference>
<feature type="transmembrane region" description="Helical" evidence="5">
    <location>
        <begin position="113"/>
        <end position="139"/>
    </location>
</feature>
<keyword evidence="8" id="KW-1185">Reference proteome</keyword>
<keyword evidence="4 5" id="KW-0472">Membrane</keyword>
<evidence type="ECO:0000259" key="6">
    <source>
        <dbReference type="Pfam" id="PF06271"/>
    </source>
</evidence>
<evidence type="ECO:0000256" key="1">
    <source>
        <dbReference type="ARBA" id="ARBA00004141"/>
    </source>
</evidence>
<sequence>MTHYDDAYRSDGLVFDPAREPELFDGVLSKRFFACIVDAILIGVFLALAALVIFAIGVVTLGIGWFLFALPLFAIVALLYIALTLGGPKAATPGMRMMGVAIRSTDRQRIGPIIAAAHALIFWFSMSVLTPLVLLVGLFSNRKRLLQDMLLGTVILNNDPLVRTRR</sequence>
<dbReference type="InterPro" id="IPR010432">
    <property type="entry name" value="RDD"/>
</dbReference>
<evidence type="ECO:0000256" key="4">
    <source>
        <dbReference type="ARBA" id="ARBA00023136"/>
    </source>
</evidence>
<proteinExistence type="predicted"/>
<accession>A0A9X3E8G4</accession>
<evidence type="ECO:0000313" key="7">
    <source>
        <dbReference type="EMBL" id="MCX5568675.1"/>
    </source>
</evidence>
<feature type="domain" description="RDD" evidence="6">
    <location>
        <begin position="28"/>
        <end position="151"/>
    </location>
</feature>
<keyword evidence="2 5" id="KW-0812">Transmembrane</keyword>
<reference evidence="7" key="1">
    <citation type="submission" date="2022-11" db="EMBL/GenBank/DDBJ databases">
        <title>Biodiversity and phylogenetic relationships of bacteria.</title>
        <authorList>
            <person name="Machado R.A.R."/>
            <person name="Bhat A."/>
            <person name="Loulou A."/>
            <person name="Kallel S."/>
        </authorList>
    </citation>
    <scope>NUCLEOTIDE SEQUENCE</scope>
    <source>
        <strain evidence="7">K-TC2</strain>
    </source>
</reference>
<dbReference type="RefSeq" id="WP_266337647.1">
    <property type="nucleotide sequence ID" value="NZ_JAPKNK010000002.1"/>
</dbReference>
<evidence type="ECO:0000256" key="2">
    <source>
        <dbReference type="ARBA" id="ARBA00022692"/>
    </source>
</evidence>
<evidence type="ECO:0000256" key="3">
    <source>
        <dbReference type="ARBA" id="ARBA00022989"/>
    </source>
</evidence>
<evidence type="ECO:0000256" key="5">
    <source>
        <dbReference type="SAM" id="Phobius"/>
    </source>
</evidence>
<evidence type="ECO:0000313" key="8">
    <source>
        <dbReference type="Proteomes" id="UP001144805"/>
    </source>
</evidence>
<comment type="subcellular location">
    <subcellularLocation>
        <location evidence="1">Membrane</location>
        <topology evidence="1">Multi-pass membrane protein</topology>
    </subcellularLocation>
</comment>